<protein>
    <recommendedName>
        <fullName evidence="10">G-protein coupled receptors family 1 profile domain-containing protein</fullName>
    </recommendedName>
</protein>
<dbReference type="PRINTS" id="PR00237">
    <property type="entry name" value="GPCRRHODOPSN"/>
</dbReference>
<evidence type="ECO:0000313" key="11">
    <source>
        <dbReference type="EMBL" id="KAL1250449.1"/>
    </source>
</evidence>
<feature type="transmembrane region" description="Helical" evidence="9">
    <location>
        <begin position="102"/>
        <end position="120"/>
    </location>
</feature>
<evidence type="ECO:0000256" key="2">
    <source>
        <dbReference type="ARBA" id="ARBA00022475"/>
    </source>
</evidence>
<dbReference type="PRINTS" id="PR00657">
    <property type="entry name" value="CCCHEMOKINER"/>
</dbReference>
<evidence type="ECO:0000256" key="3">
    <source>
        <dbReference type="ARBA" id="ARBA00022692"/>
    </source>
</evidence>
<dbReference type="SUPFAM" id="SSF81321">
    <property type="entry name" value="Family A G protein-coupled receptor-like"/>
    <property type="match status" value="1"/>
</dbReference>
<sequence>MIEESTEYPETEDQLCRKEEVVKVGSIVIPVFFALLVVFSCIGNLLVLLILVLYEKSRSLINILIFNLALSDLLFTFGLPFWASYYIWGWTFGESGCKAVKFLFYLGFFSSVLFLSVMTVQRYMAVVHPLSDWEGCRCFSVAPVIIWILSGAAALLVCLRSQVSELEGSFYCEFDSVQVKHAAVYLQNVFFLIAFCIVGFCDVRMFQTMARSQTKRRNKTIKLIFCVGLVFFVGWAPYNIVMFLRIMQDYGLPSFTVCIVSIRLDYAYFTCRLLAFSHCCLNPVLYSLIGERFQKHLKKILKTLSSK</sequence>
<feature type="transmembrane region" description="Helical" evidence="9">
    <location>
        <begin position="183"/>
        <end position="203"/>
    </location>
</feature>
<evidence type="ECO:0000256" key="5">
    <source>
        <dbReference type="ARBA" id="ARBA00023040"/>
    </source>
</evidence>
<feature type="transmembrane region" description="Helical" evidence="9">
    <location>
        <begin position="266"/>
        <end position="289"/>
    </location>
</feature>
<dbReference type="PANTHER" id="PTHR10489:SF730">
    <property type="entry name" value="CHEMOKINE XC RECEPTOR 1"/>
    <property type="match status" value="1"/>
</dbReference>
<comment type="caution">
    <text evidence="11">The sequence shown here is derived from an EMBL/GenBank/DDBJ whole genome shotgun (WGS) entry which is preliminary data.</text>
</comment>
<keyword evidence="2" id="KW-1003">Cell membrane</keyword>
<keyword evidence="5" id="KW-0297">G-protein coupled receptor</keyword>
<feature type="transmembrane region" description="Helical" evidence="9">
    <location>
        <begin position="27"/>
        <end position="53"/>
    </location>
</feature>
<dbReference type="EMBL" id="JAYMGO010000023">
    <property type="protein sequence ID" value="KAL1250449.1"/>
    <property type="molecule type" value="Genomic_DNA"/>
</dbReference>
<keyword evidence="12" id="KW-1185">Reference proteome</keyword>
<reference evidence="11 12" key="1">
    <citation type="submission" date="2023-09" db="EMBL/GenBank/DDBJ databases">
        <authorList>
            <person name="Wang M."/>
        </authorList>
    </citation>
    <scope>NUCLEOTIDE SEQUENCE [LARGE SCALE GENOMIC DNA]</scope>
    <source>
        <strain evidence="11">GT-2023</strain>
        <tissue evidence="11">Liver</tissue>
    </source>
</reference>
<keyword evidence="7" id="KW-0675">Receptor</keyword>
<evidence type="ECO:0000256" key="6">
    <source>
        <dbReference type="ARBA" id="ARBA00023136"/>
    </source>
</evidence>
<feature type="domain" description="G-protein coupled receptors family 1 profile" evidence="10">
    <location>
        <begin position="43"/>
        <end position="286"/>
    </location>
</feature>
<feature type="transmembrane region" description="Helical" evidence="9">
    <location>
        <begin position="141"/>
        <end position="163"/>
    </location>
</feature>
<evidence type="ECO:0000256" key="9">
    <source>
        <dbReference type="SAM" id="Phobius"/>
    </source>
</evidence>
<dbReference type="Proteomes" id="UP001558613">
    <property type="component" value="Unassembled WGS sequence"/>
</dbReference>
<keyword evidence="4 9" id="KW-1133">Transmembrane helix</keyword>
<proteinExistence type="predicted"/>
<evidence type="ECO:0000256" key="4">
    <source>
        <dbReference type="ARBA" id="ARBA00022989"/>
    </source>
</evidence>
<organism evidence="11 12">
    <name type="scientific">Cirrhinus molitorella</name>
    <name type="common">mud carp</name>
    <dbReference type="NCBI Taxonomy" id="172907"/>
    <lineage>
        <taxon>Eukaryota</taxon>
        <taxon>Metazoa</taxon>
        <taxon>Chordata</taxon>
        <taxon>Craniata</taxon>
        <taxon>Vertebrata</taxon>
        <taxon>Euteleostomi</taxon>
        <taxon>Actinopterygii</taxon>
        <taxon>Neopterygii</taxon>
        <taxon>Teleostei</taxon>
        <taxon>Ostariophysi</taxon>
        <taxon>Cypriniformes</taxon>
        <taxon>Cyprinidae</taxon>
        <taxon>Labeoninae</taxon>
        <taxon>Labeonini</taxon>
        <taxon>Cirrhinus</taxon>
    </lineage>
</organism>
<dbReference type="InterPro" id="IPR000276">
    <property type="entry name" value="GPCR_Rhodpsn"/>
</dbReference>
<evidence type="ECO:0000256" key="1">
    <source>
        <dbReference type="ARBA" id="ARBA00004651"/>
    </source>
</evidence>
<dbReference type="InterPro" id="IPR017452">
    <property type="entry name" value="GPCR_Rhodpsn_7TM"/>
</dbReference>
<dbReference type="Pfam" id="PF00001">
    <property type="entry name" value="7tm_1"/>
    <property type="match status" value="1"/>
</dbReference>
<comment type="subcellular location">
    <subcellularLocation>
        <location evidence="1">Cell membrane</location>
        <topology evidence="1">Multi-pass membrane protein</topology>
    </subcellularLocation>
</comment>
<keyword evidence="3 9" id="KW-0812">Transmembrane</keyword>
<feature type="transmembrane region" description="Helical" evidence="9">
    <location>
        <begin position="223"/>
        <end position="246"/>
    </location>
</feature>
<evidence type="ECO:0000256" key="8">
    <source>
        <dbReference type="ARBA" id="ARBA00023224"/>
    </source>
</evidence>
<dbReference type="PANTHER" id="PTHR10489">
    <property type="entry name" value="CELL ADHESION MOLECULE"/>
    <property type="match status" value="1"/>
</dbReference>
<dbReference type="Gene3D" id="1.20.1070.10">
    <property type="entry name" value="Rhodopsin 7-helix transmembrane proteins"/>
    <property type="match status" value="1"/>
</dbReference>
<dbReference type="InterPro" id="IPR050119">
    <property type="entry name" value="CCR1-9-like"/>
</dbReference>
<name>A0ABR3LFI5_9TELE</name>
<dbReference type="InterPro" id="IPR000355">
    <property type="entry name" value="Chemokine_rcpt"/>
</dbReference>
<evidence type="ECO:0000259" key="10">
    <source>
        <dbReference type="PROSITE" id="PS50262"/>
    </source>
</evidence>
<dbReference type="PROSITE" id="PS50262">
    <property type="entry name" value="G_PROTEIN_RECEP_F1_2"/>
    <property type="match status" value="1"/>
</dbReference>
<keyword evidence="8" id="KW-0807">Transducer</keyword>
<gene>
    <name evidence="11" type="ORF">QQF64_021454</name>
</gene>
<keyword evidence="6 9" id="KW-0472">Membrane</keyword>
<evidence type="ECO:0000256" key="7">
    <source>
        <dbReference type="ARBA" id="ARBA00023170"/>
    </source>
</evidence>
<evidence type="ECO:0000313" key="12">
    <source>
        <dbReference type="Proteomes" id="UP001558613"/>
    </source>
</evidence>
<accession>A0ABR3LFI5</accession>
<feature type="transmembrane region" description="Helical" evidence="9">
    <location>
        <begin position="60"/>
        <end position="82"/>
    </location>
</feature>